<keyword evidence="8" id="KW-0238">DNA-binding</keyword>
<dbReference type="GO" id="GO:0000981">
    <property type="term" value="F:DNA-binding transcription factor activity, RNA polymerase II-specific"/>
    <property type="evidence" value="ECO:0007669"/>
    <property type="project" value="InterPro"/>
</dbReference>
<dbReference type="SMART" id="SM00066">
    <property type="entry name" value="GAL4"/>
    <property type="match status" value="1"/>
</dbReference>
<feature type="compositionally biased region" description="Basic and acidic residues" evidence="6">
    <location>
        <begin position="132"/>
        <end position="142"/>
    </location>
</feature>
<name>A0A0F7SQJ8_PHARH</name>
<protein>
    <submittedName>
        <fullName evidence="8">Zn(2)-C6 fungal-type DNA-binding domain</fullName>
    </submittedName>
</protein>
<comment type="subcellular location">
    <subcellularLocation>
        <location evidence="1">Nucleus</location>
    </subcellularLocation>
</comment>
<feature type="compositionally biased region" description="Polar residues" evidence="6">
    <location>
        <begin position="442"/>
        <end position="457"/>
    </location>
</feature>
<dbReference type="PANTHER" id="PTHR47338">
    <property type="entry name" value="ZN(II)2CYS6 TRANSCRIPTION FACTOR (EUROFUNG)-RELATED"/>
    <property type="match status" value="1"/>
</dbReference>
<proteinExistence type="predicted"/>
<keyword evidence="3" id="KW-0805">Transcription regulation</keyword>
<evidence type="ECO:0000256" key="3">
    <source>
        <dbReference type="ARBA" id="ARBA00023015"/>
    </source>
</evidence>
<feature type="region of interest" description="Disordered" evidence="6">
    <location>
        <begin position="114"/>
        <end position="333"/>
    </location>
</feature>
<feature type="compositionally biased region" description="Polar residues" evidence="6">
    <location>
        <begin position="278"/>
        <end position="303"/>
    </location>
</feature>
<feature type="compositionally biased region" description="Low complexity" evidence="6">
    <location>
        <begin position="314"/>
        <end position="327"/>
    </location>
</feature>
<accession>A0A0F7SQJ8</accession>
<feature type="compositionally biased region" description="Basic and acidic residues" evidence="6">
    <location>
        <begin position="51"/>
        <end position="63"/>
    </location>
</feature>
<keyword evidence="4" id="KW-0804">Transcription</keyword>
<evidence type="ECO:0000256" key="4">
    <source>
        <dbReference type="ARBA" id="ARBA00023163"/>
    </source>
</evidence>
<dbReference type="InterPro" id="IPR050815">
    <property type="entry name" value="TF_fung"/>
</dbReference>
<feature type="region of interest" description="Disordered" evidence="6">
    <location>
        <begin position="442"/>
        <end position="508"/>
    </location>
</feature>
<evidence type="ECO:0000256" key="2">
    <source>
        <dbReference type="ARBA" id="ARBA00022723"/>
    </source>
</evidence>
<organism evidence="8">
    <name type="scientific">Phaffia rhodozyma</name>
    <name type="common">Yeast</name>
    <name type="synonym">Xanthophyllomyces dendrorhous</name>
    <dbReference type="NCBI Taxonomy" id="264483"/>
    <lineage>
        <taxon>Eukaryota</taxon>
        <taxon>Fungi</taxon>
        <taxon>Dikarya</taxon>
        <taxon>Basidiomycota</taxon>
        <taxon>Agaricomycotina</taxon>
        <taxon>Tremellomycetes</taxon>
        <taxon>Cystofilobasidiales</taxon>
        <taxon>Mrakiaceae</taxon>
        <taxon>Phaffia</taxon>
    </lineage>
</organism>
<evidence type="ECO:0000256" key="1">
    <source>
        <dbReference type="ARBA" id="ARBA00004123"/>
    </source>
</evidence>
<feature type="compositionally biased region" description="Low complexity" evidence="6">
    <location>
        <begin position="143"/>
        <end position="163"/>
    </location>
</feature>
<feature type="compositionally biased region" description="Polar residues" evidence="6">
    <location>
        <begin position="165"/>
        <end position="174"/>
    </location>
</feature>
<dbReference type="GO" id="GO:0005634">
    <property type="term" value="C:nucleus"/>
    <property type="evidence" value="ECO:0007669"/>
    <property type="project" value="UniProtKB-SubCell"/>
</dbReference>
<dbReference type="InterPro" id="IPR001138">
    <property type="entry name" value="Zn2Cys6_DnaBD"/>
</dbReference>
<feature type="compositionally biased region" description="Polar residues" evidence="6">
    <location>
        <begin position="367"/>
        <end position="380"/>
    </location>
</feature>
<dbReference type="SUPFAM" id="SSF57701">
    <property type="entry name" value="Zn2/Cys6 DNA-binding domain"/>
    <property type="match status" value="1"/>
</dbReference>
<sequence>MDHSDVSDSAKKRMSKFGLACLKCRSRKIKCDSRKPVCENCEKKGFECVFDETPKTRGPDKNPGRKRRTAAQMHAEAKLLRGQGLSETSKKSSAKAASSLSSIEKNQAFSNQFNHSAEFSSQQQIPTFLSPKIDESSSDGRRSTSSNDMLSASSSSGLLIDSSHVLASNPSHPSNHVADLRRPGPPFASGFPSQSADADEGSSDPSSLPIKFHHQHQQTRHHHRHQQQNHYIHPSAIASSYTYGAPPLSLPPPQMFSHPSGTYYSSQDPSMNARLSYPDQSNNETSQLAESHSPMRQPSQATSVHLALVSPVPSNSNQNMTSSQNNSYQLGYDNPRTQYQRYQQQNDLQQMQASSINPSHSGHVYQYPSSAPASGESQLSSGYQHYNQQRALYQQSRQSMYQAPTVSSSFPPYYQPRLPLTSTPTPVYDQAQHMEYYPPLHQQQQPDFSHQAYQSSPRLLGKRRSEEAFDQVPEQSAASQVEPVRTNDILKQPDRPPMSSRRTREDGQYMLELELSGKEKIEAHK</sequence>
<dbReference type="CDD" id="cd00067">
    <property type="entry name" value="GAL4"/>
    <property type="match status" value="1"/>
</dbReference>
<dbReference type="PANTHER" id="PTHR47338:SF5">
    <property type="entry name" value="ZN(II)2CYS6 TRANSCRIPTION FACTOR (EUROFUNG)"/>
    <property type="match status" value="1"/>
</dbReference>
<dbReference type="Pfam" id="PF00172">
    <property type="entry name" value="Zn_clus"/>
    <property type="match status" value="1"/>
</dbReference>
<feature type="domain" description="Zn(2)-C6 fungal-type" evidence="7">
    <location>
        <begin position="20"/>
        <end position="50"/>
    </location>
</feature>
<dbReference type="PROSITE" id="PS00463">
    <property type="entry name" value="ZN2_CY6_FUNGAL_1"/>
    <property type="match status" value="1"/>
</dbReference>
<evidence type="ECO:0000256" key="6">
    <source>
        <dbReference type="SAM" id="MobiDB-lite"/>
    </source>
</evidence>
<evidence type="ECO:0000256" key="5">
    <source>
        <dbReference type="ARBA" id="ARBA00023242"/>
    </source>
</evidence>
<feature type="region of interest" description="Disordered" evidence="6">
    <location>
        <begin position="51"/>
        <end position="101"/>
    </location>
</feature>
<feature type="compositionally biased region" description="Polar residues" evidence="6">
    <location>
        <begin position="257"/>
        <end position="270"/>
    </location>
</feature>
<dbReference type="GO" id="GO:0008270">
    <property type="term" value="F:zinc ion binding"/>
    <property type="evidence" value="ECO:0007669"/>
    <property type="project" value="InterPro"/>
</dbReference>
<feature type="compositionally biased region" description="Polar residues" evidence="6">
    <location>
        <begin position="114"/>
        <end position="127"/>
    </location>
</feature>
<feature type="compositionally biased region" description="Basic residues" evidence="6">
    <location>
        <begin position="211"/>
        <end position="227"/>
    </location>
</feature>
<keyword evidence="2" id="KW-0479">Metal-binding</keyword>
<dbReference type="InterPro" id="IPR036864">
    <property type="entry name" value="Zn2-C6_fun-type_DNA-bd_sf"/>
</dbReference>
<dbReference type="EMBL" id="LN483157">
    <property type="protein sequence ID" value="CED83711.1"/>
    <property type="molecule type" value="Genomic_DNA"/>
</dbReference>
<feature type="region of interest" description="Disordered" evidence="6">
    <location>
        <begin position="355"/>
        <end position="380"/>
    </location>
</feature>
<evidence type="ECO:0000259" key="7">
    <source>
        <dbReference type="PROSITE" id="PS50048"/>
    </source>
</evidence>
<dbReference type="Gene3D" id="4.10.240.10">
    <property type="entry name" value="Zn(2)-C6 fungal-type DNA-binding domain"/>
    <property type="match status" value="1"/>
</dbReference>
<dbReference type="PROSITE" id="PS50048">
    <property type="entry name" value="ZN2_CY6_FUNGAL_2"/>
    <property type="match status" value="1"/>
</dbReference>
<keyword evidence="5" id="KW-0539">Nucleus</keyword>
<evidence type="ECO:0000313" key="8">
    <source>
        <dbReference type="EMBL" id="CED83711.1"/>
    </source>
</evidence>
<dbReference type="AlphaFoldDB" id="A0A0F7SQJ8"/>
<dbReference type="GO" id="GO:0003677">
    <property type="term" value="F:DNA binding"/>
    <property type="evidence" value="ECO:0007669"/>
    <property type="project" value="UniProtKB-KW"/>
</dbReference>
<reference evidence="8" key="1">
    <citation type="submission" date="2014-08" db="EMBL/GenBank/DDBJ databases">
        <authorList>
            <person name="Sharma Rahul"/>
            <person name="Thines Marco"/>
        </authorList>
    </citation>
    <scope>NUCLEOTIDE SEQUENCE</scope>
</reference>